<proteinExistence type="predicted"/>
<dbReference type="SUPFAM" id="SSF51430">
    <property type="entry name" value="NAD(P)-linked oxidoreductase"/>
    <property type="match status" value="1"/>
</dbReference>
<evidence type="ECO:0000259" key="1">
    <source>
        <dbReference type="Pfam" id="PF00248"/>
    </source>
</evidence>
<evidence type="ECO:0000313" key="2">
    <source>
        <dbReference type="EMBL" id="OYQ20782.1"/>
    </source>
</evidence>
<dbReference type="Pfam" id="PF00248">
    <property type="entry name" value="Aldo_ket_red"/>
    <property type="match status" value="1"/>
</dbReference>
<dbReference type="InterPro" id="IPR020471">
    <property type="entry name" value="AKR"/>
</dbReference>
<keyword evidence="3" id="KW-1185">Reference proteome</keyword>
<dbReference type="OrthoDB" id="9768851at2"/>
<dbReference type="PANTHER" id="PTHR42686">
    <property type="entry name" value="GH17980P-RELATED"/>
    <property type="match status" value="1"/>
</dbReference>
<name>A0A255XV46_9PROT</name>
<dbReference type="Proteomes" id="UP000216361">
    <property type="component" value="Unassembled WGS sequence"/>
</dbReference>
<dbReference type="Gene3D" id="3.20.20.100">
    <property type="entry name" value="NADP-dependent oxidoreductase domain"/>
    <property type="match status" value="1"/>
</dbReference>
<evidence type="ECO:0000313" key="3">
    <source>
        <dbReference type="Proteomes" id="UP000216361"/>
    </source>
</evidence>
<organism evidence="2 3">
    <name type="scientific">Elstera cyanobacteriorum</name>
    <dbReference type="NCBI Taxonomy" id="2022747"/>
    <lineage>
        <taxon>Bacteria</taxon>
        <taxon>Pseudomonadati</taxon>
        <taxon>Pseudomonadota</taxon>
        <taxon>Alphaproteobacteria</taxon>
        <taxon>Rhodospirillales</taxon>
        <taxon>Rhodospirillaceae</taxon>
        <taxon>Elstera</taxon>
    </lineage>
</organism>
<comment type="caution">
    <text evidence="2">The sequence shown here is derived from an EMBL/GenBank/DDBJ whole genome shotgun (WGS) entry which is preliminary data.</text>
</comment>
<dbReference type="AlphaFoldDB" id="A0A255XV46"/>
<dbReference type="GO" id="GO:0016491">
    <property type="term" value="F:oxidoreductase activity"/>
    <property type="evidence" value="ECO:0007669"/>
    <property type="project" value="InterPro"/>
</dbReference>
<dbReference type="InterPro" id="IPR036812">
    <property type="entry name" value="NAD(P)_OxRdtase_dom_sf"/>
</dbReference>
<dbReference type="InterPro" id="IPR023210">
    <property type="entry name" value="NADP_OxRdtase_dom"/>
</dbReference>
<sequence>MNLSDRRRLPRTDLALPILGLGCAQMGGLYRSSPLAESLETAAYALEAGIRYFDTAPYYGYGRSEHRLGAALCDLPRDEIIVSTKVGRLIRANAYSTRGAGADANGWADPLPFHQVYDYSYDGILRSVEDSLQRLSLARIDILYVHDIGRVTHGEKHDHYWGQLTTGGGFRALGDLRRDGRVTAIGLGVNEWEVIRDAMQEIDLDCSMLAGRYTLLEQTSLSPFLDECVTRGHAIVAAGVFNSGLLVGNGKFNYADAPPEILARAEALAAVAKDFAVDLPAAALQFPLAHPAVVSVVTGVRTRGQLESNLAWFGTDIPADFWQALKARGLVHPAAPVF</sequence>
<gene>
    <name evidence="2" type="ORF">CHR90_03785</name>
</gene>
<reference evidence="2 3" key="1">
    <citation type="submission" date="2017-07" db="EMBL/GenBank/DDBJ databases">
        <title>Elstera cyanobacteriorum sp. nov., a novel bacterium isolated from cyanobacterial aggregates in a eutrophic lake.</title>
        <authorList>
            <person name="Cai H."/>
        </authorList>
    </citation>
    <scope>NUCLEOTIDE SEQUENCE [LARGE SCALE GENOMIC DNA]</scope>
    <source>
        <strain evidence="2 3">TH019</strain>
    </source>
</reference>
<dbReference type="GO" id="GO:0005829">
    <property type="term" value="C:cytosol"/>
    <property type="evidence" value="ECO:0007669"/>
    <property type="project" value="TreeGrafter"/>
</dbReference>
<feature type="domain" description="NADP-dependent oxidoreductase" evidence="1">
    <location>
        <begin position="19"/>
        <end position="326"/>
    </location>
</feature>
<protein>
    <submittedName>
        <fullName evidence="2">Pyridoxal 4-dehydrogenase</fullName>
    </submittedName>
</protein>
<accession>A0A255XV46</accession>
<dbReference type="RefSeq" id="WP_094407649.1">
    <property type="nucleotide sequence ID" value="NZ_BMJZ01000001.1"/>
</dbReference>
<dbReference type="EMBL" id="NOXS01000026">
    <property type="protein sequence ID" value="OYQ20782.1"/>
    <property type="molecule type" value="Genomic_DNA"/>
</dbReference>
<dbReference type="PANTHER" id="PTHR42686:SF1">
    <property type="entry name" value="GH17980P-RELATED"/>
    <property type="match status" value="1"/>
</dbReference>